<reference evidence="1 2" key="1">
    <citation type="submission" date="2018-09" db="EMBL/GenBank/DDBJ databases">
        <title>Novel species of Cryobacterium.</title>
        <authorList>
            <person name="Liu Q."/>
            <person name="Xin Y.-H."/>
        </authorList>
    </citation>
    <scope>NUCLEOTIDE SEQUENCE [LARGE SCALE GENOMIC DNA]</scope>
    <source>
        <strain evidence="1 2">Hh39</strain>
    </source>
</reference>
<keyword evidence="2" id="KW-1185">Reference proteome</keyword>
<dbReference type="InterPro" id="IPR029035">
    <property type="entry name" value="DHS-like_NAD/FAD-binding_dom"/>
</dbReference>
<dbReference type="SUPFAM" id="SSF52467">
    <property type="entry name" value="DHS-like NAD/FAD-binding domain"/>
    <property type="match status" value="1"/>
</dbReference>
<dbReference type="Proteomes" id="UP000272015">
    <property type="component" value="Unassembled WGS sequence"/>
</dbReference>
<dbReference type="Pfam" id="PF13289">
    <property type="entry name" value="SIR2_2"/>
    <property type="match status" value="1"/>
</dbReference>
<name>A0A3A5MIT7_9MICO</name>
<dbReference type="OrthoDB" id="5241047at2"/>
<proteinExistence type="predicted"/>
<organism evidence="1 2">
    <name type="scientific">Cryobacterium melibiosiphilum</name>
    <dbReference type="NCBI Taxonomy" id="995039"/>
    <lineage>
        <taxon>Bacteria</taxon>
        <taxon>Bacillati</taxon>
        <taxon>Actinomycetota</taxon>
        <taxon>Actinomycetes</taxon>
        <taxon>Micrococcales</taxon>
        <taxon>Microbacteriaceae</taxon>
        <taxon>Cryobacterium</taxon>
    </lineage>
</organism>
<evidence type="ECO:0000313" key="1">
    <source>
        <dbReference type="EMBL" id="RJT88965.1"/>
    </source>
</evidence>
<gene>
    <name evidence="1" type="ORF">D6T64_08340</name>
</gene>
<dbReference type="RefSeq" id="WP_119974135.1">
    <property type="nucleotide sequence ID" value="NZ_JBHSQA010000016.1"/>
</dbReference>
<accession>A0A3A5MIT7</accession>
<comment type="caution">
    <text evidence="1">The sequence shown here is derived from an EMBL/GenBank/DDBJ whole genome shotgun (WGS) entry which is preliminary data.</text>
</comment>
<dbReference type="AlphaFoldDB" id="A0A3A5MIT7"/>
<evidence type="ECO:0000313" key="2">
    <source>
        <dbReference type="Proteomes" id="UP000272015"/>
    </source>
</evidence>
<protein>
    <submittedName>
        <fullName evidence="1">SIR2 family protein</fullName>
    </submittedName>
</protein>
<sequence length="535" mass="58084">MTQSHVYVIMGDITHLKCDAWMLPSDSRYHMTGFWTSAVEGLADAVVKSRNFKYSRGRLFSIPVKGWADTEPLPILTAVPLRGFTDAAALRPRIAKFVEVAAEAARARIKASAKGDDGRRNPLLAMPSFGTDGGGGALLKGDVLQAILEQARTSGAKHGVDIVLVLRDERTFALAQVLRQKDPRYWTELAVGGRLDQAKALAERAKAGRLVPFMGAGTSVSAGAPTWKGLIAALARDAKLTSEETARLLEPGMSALDQAGYLRARYEASALEGTGKADAAGPRPSFNARIAEHVALTRYGLAPALLAGLRTEQAITLNYDALFELASADIGDVRTVIPDSKVNGKKWLLKLHGSVTRPETIVLTRDDYLGFNTSRDALSAVVKATLITHHLLFVGFGLKDDHFHEIIHDVRRALPQDADGTGAIATALTLQANPLNDMLWKSQLDLISMGERMPDDSLADAARTLEIFLDALLAFSTDSHSYLLSAEYEHSLGEEDAALRESLLKFYKEARPNGEPTPAWAVVEKAFRDLGHDKR</sequence>
<dbReference type="EMBL" id="QZVS01000078">
    <property type="protein sequence ID" value="RJT88965.1"/>
    <property type="molecule type" value="Genomic_DNA"/>
</dbReference>